<evidence type="ECO:0000313" key="2">
    <source>
        <dbReference type="Proteomes" id="UP001054889"/>
    </source>
</evidence>
<comment type="caution">
    <text evidence="1">The sequence shown here is derived from an EMBL/GenBank/DDBJ whole genome shotgun (WGS) entry which is preliminary data.</text>
</comment>
<sequence>MSSGRRTCLPNEVDDLLVVHRALLLLPCCRSLTSDIITTMFVRELLLFTHRRPPTTVGIKNHATLTFSIPSSFALAPPFLPHTNMGLRTRLCGLPARPGYASVLVV</sequence>
<reference evidence="1" key="1">
    <citation type="journal article" date="2018" name="DNA Res.">
        <title>Multiple hybrid de novo genome assembly of finger millet, an orphan allotetraploid crop.</title>
        <authorList>
            <person name="Hatakeyama M."/>
            <person name="Aluri S."/>
            <person name="Balachadran M.T."/>
            <person name="Sivarajan S.R."/>
            <person name="Patrignani A."/>
            <person name="Gruter S."/>
            <person name="Poveda L."/>
            <person name="Shimizu-Inatsugi R."/>
            <person name="Baeten J."/>
            <person name="Francoijs K.J."/>
            <person name="Nataraja K.N."/>
            <person name="Reddy Y.A.N."/>
            <person name="Phadnis S."/>
            <person name="Ravikumar R.L."/>
            <person name="Schlapbach R."/>
            <person name="Sreeman S.M."/>
            <person name="Shimizu K.K."/>
        </authorList>
    </citation>
    <scope>NUCLEOTIDE SEQUENCE</scope>
</reference>
<keyword evidence="2" id="KW-1185">Reference proteome</keyword>
<dbReference type="Proteomes" id="UP001054889">
    <property type="component" value="Unassembled WGS sequence"/>
</dbReference>
<dbReference type="EMBL" id="BQKI01000010">
    <property type="protein sequence ID" value="GJN03570.1"/>
    <property type="molecule type" value="Genomic_DNA"/>
</dbReference>
<reference evidence="1" key="2">
    <citation type="submission" date="2021-12" db="EMBL/GenBank/DDBJ databases">
        <title>Resequencing data analysis of finger millet.</title>
        <authorList>
            <person name="Hatakeyama M."/>
            <person name="Aluri S."/>
            <person name="Balachadran M.T."/>
            <person name="Sivarajan S.R."/>
            <person name="Poveda L."/>
            <person name="Shimizu-Inatsugi R."/>
            <person name="Schlapbach R."/>
            <person name="Sreeman S.M."/>
            <person name="Shimizu K.K."/>
        </authorList>
    </citation>
    <scope>NUCLEOTIDE SEQUENCE</scope>
</reference>
<proteinExistence type="predicted"/>
<accession>A0AAV5CZZ8</accession>
<protein>
    <submittedName>
        <fullName evidence="1">Uncharacterized protein</fullName>
    </submittedName>
</protein>
<name>A0AAV5CZZ8_ELECO</name>
<gene>
    <name evidence="1" type="primary">ga21026</name>
    <name evidence="1" type="ORF">PR202_ga21026</name>
</gene>
<organism evidence="1 2">
    <name type="scientific">Eleusine coracana subsp. coracana</name>
    <dbReference type="NCBI Taxonomy" id="191504"/>
    <lineage>
        <taxon>Eukaryota</taxon>
        <taxon>Viridiplantae</taxon>
        <taxon>Streptophyta</taxon>
        <taxon>Embryophyta</taxon>
        <taxon>Tracheophyta</taxon>
        <taxon>Spermatophyta</taxon>
        <taxon>Magnoliopsida</taxon>
        <taxon>Liliopsida</taxon>
        <taxon>Poales</taxon>
        <taxon>Poaceae</taxon>
        <taxon>PACMAD clade</taxon>
        <taxon>Chloridoideae</taxon>
        <taxon>Cynodonteae</taxon>
        <taxon>Eleusininae</taxon>
        <taxon>Eleusine</taxon>
    </lineage>
</organism>
<evidence type="ECO:0000313" key="1">
    <source>
        <dbReference type="EMBL" id="GJN03570.1"/>
    </source>
</evidence>
<dbReference type="AlphaFoldDB" id="A0AAV5CZZ8"/>